<dbReference type="Gene3D" id="3.30.1370.50">
    <property type="entry name" value="R3H-like domain"/>
    <property type="match status" value="1"/>
</dbReference>
<feature type="region of interest" description="Disordered" evidence="2">
    <location>
        <begin position="1288"/>
        <end position="1485"/>
    </location>
</feature>
<dbReference type="EnsemblMetazoa" id="GBRI014973-RA">
    <property type="protein sequence ID" value="GBRI014973-PA"/>
    <property type="gene ID" value="GBRI014973"/>
</dbReference>
<organism evidence="5 6">
    <name type="scientific">Glossina brevipalpis</name>
    <dbReference type="NCBI Taxonomy" id="37001"/>
    <lineage>
        <taxon>Eukaryota</taxon>
        <taxon>Metazoa</taxon>
        <taxon>Ecdysozoa</taxon>
        <taxon>Arthropoda</taxon>
        <taxon>Hexapoda</taxon>
        <taxon>Insecta</taxon>
        <taxon>Pterygota</taxon>
        <taxon>Neoptera</taxon>
        <taxon>Endopterygota</taxon>
        <taxon>Diptera</taxon>
        <taxon>Brachycera</taxon>
        <taxon>Muscomorpha</taxon>
        <taxon>Hippoboscoidea</taxon>
        <taxon>Glossinidae</taxon>
        <taxon>Glossina</taxon>
    </lineage>
</organism>
<feature type="compositionally biased region" description="Low complexity" evidence="2">
    <location>
        <begin position="1552"/>
        <end position="1571"/>
    </location>
</feature>
<feature type="compositionally biased region" description="Low complexity" evidence="2">
    <location>
        <begin position="177"/>
        <end position="190"/>
    </location>
</feature>
<feature type="compositionally biased region" description="Low complexity" evidence="2">
    <location>
        <begin position="60"/>
        <end position="75"/>
    </location>
</feature>
<feature type="compositionally biased region" description="Low complexity" evidence="2">
    <location>
        <begin position="1329"/>
        <end position="1348"/>
    </location>
</feature>
<feature type="compositionally biased region" description="Polar residues" evidence="2">
    <location>
        <begin position="1311"/>
        <end position="1324"/>
    </location>
</feature>
<evidence type="ECO:0000256" key="2">
    <source>
        <dbReference type="SAM" id="MobiDB-lite"/>
    </source>
</evidence>
<feature type="compositionally biased region" description="Polar residues" evidence="2">
    <location>
        <begin position="823"/>
        <end position="848"/>
    </location>
</feature>
<reference evidence="6" key="1">
    <citation type="submission" date="2014-03" db="EMBL/GenBank/DDBJ databases">
        <authorList>
            <person name="Aksoy S."/>
            <person name="Warren W."/>
            <person name="Wilson R.K."/>
        </authorList>
    </citation>
    <scope>NUCLEOTIDE SEQUENCE [LARGE SCALE GENOMIC DNA]</scope>
    <source>
        <strain evidence="6">IAEA</strain>
    </source>
</reference>
<feature type="compositionally biased region" description="Basic and acidic residues" evidence="2">
    <location>
        <begin position="849"/>
        <end position="858"/>
    </location>
</feature>
<feature type="compositionally biased region" description="Low complexity" evidence="2">
    <location>
        <begin position="1398"/>
        <end position="1407"/>
    </location>
</feature>
<name>A0A1A9WCX7_9MUSC</name>
<dbReference type="PROSITE" id="PS51673">
    <property type="entry name" value="SUZ"/>
    <property type="match status" value="1"/>
</dbReference>
<dbReference type="SUPFAM" id="SSF82708">
    <property type="entry name" value="R3H domain"/>
    <property type="match status" value="1"/>
</dbReference>
<feature type="compositionally biased region" description="Polar residues" evidence="2">
    <location>
        <begin position="1533"/>
        <end position="1551"/>
    </location>
</feature>
<dbReference type="InterPro" id="IPR024771">
    <property type="entry name" value="SUZ"/>
</dbReference>
<evidence type="ECO:0000313" key="6">
    <source>
        <dbReference type="Proteomes" id="UP000091820"/>
    </source>
</evidence>
<dbReference type="PROSITE" id="PS51061">
    <property type="entry name" value="R3H"/>
    <property type="match status" value="1"/>
</dbReference>
<feature type="compositionally biased region" description="Gly residues" evidence="2">
    <location>
        <begin position="156"/>
        <end position="166"/>
    </location>
</feature>
<feature type="compositionally biased region" description="Polar residues" evidence="2">
    <location>
        <begin position="1426"/>
        <end position="1468"/>
    </location>
</feature>
<dbReference type="Pfam" id="PF01424">
    <property type="entry name" value="R3H"/>
    <property type="match status" value="1"/>
</dbReference>
<keyword evidence="6" id="KW-1185">Reference proteome</keyword>
<proteinExistence type="predicted"/>
<dbReference type="STRING" id="37001.A0A1A9WCX7"/>
<dbReference type="VEuPathDB" id="VectorBase:GBRI014973"/>
<feature type="compositionally biased region" description="Polar residues" evidence="2">
    <location>
        <begin position="605"/>
        <end position="626"/>
    </location>
</feature>
<evidence type="ECO:0000256" key="1">
    <source>
        <dbReference type="ARBA" id="ARBA00022553"/>
    </source>
</evidence>
<feature type="compositionally biased region" description="Polar residues" evidence="2">
    <location>
        <begin position="215"/>
        <end position="231"/>
    </location>
</feature>
<feature type="region of interest" description="Disordered" evidence="2">
    <location>
        <begin position="1"/>
        <end position="231"/>
    </location>
</feature>
<feature type="compositionally biased region" description="Polar residues" evidence="2">
    <location>
        <begin position="30"/>
        <end position="44"/>
    </location>
</feature>
<keyword evidence="1" id="KW-0597">Phosphoprotein</keyword>
<reference evidence="5" key="2">
    <citation type="submission" date="2020-05" db="UniProtKB">
        <authorList>
            <consortium name="EnsemblMetazoa"/>
        </authorList>
    </citation>
    <scope>IDENTIFICATION</scope>
    <source>
        <strain evidence="5">IAEA</strain>
    </source>
</reference>
<feature type="region of interest" description="Disordered" evidence="2">
    <location>
        <begin position="1533"/>
        <end position="1572"/>
    </location>
</feature>
<feature type="compositionally biased region" description="Basic residues" evidence="2">
    <location>
        <begin position="45"/>
        <end position="56"/>
    </location>
</feature>
<dbReference type="InterPro" id="IPR036867">
    <property type="entry name" value="R3H_dom_sf"/>
</dbReference>
<feature type="region of interest" description="Disordered" evidence="2">
    <location>
        <begin position="823"/>
        <end position="860"/>
    </location>
</feature>
<feature type="compositionally biased region" description="Polar residues" evidence="2">
    <location>
        <begin position="650"/>
        <end position="700"/>
    </location>
</feature>
<evidence type="ECO:0008006" key="7">
    <source>
        <dbReference type="Google" id="ProtNLM"/>
    </source>
</evidence>
<feature type="compositionally biased region" description="Gly residues" evidence="2">
    <location>
        <begin position="365"/>
        <end position="376"/>
    </location>
</feature>
<feature type="region of interest" description="Disordered" evidence="2">
    <location>
        <begin position="1071"/>
        <end position="1145"/>
    </location>
</feature>
<feature type="region of interest" description="Disordered" evidence="2">
    <location>
        <begin position="311"/>
        <end position="401"/>
    </location>
</feature>
<feature type="compositionally biased region" description="Polar residues" evidence="2">
    <location>
        <begin position="378"/>
        <end position="398"/>
    </location>
</feature>
<feature type="compositionally biased region" description="Polar residues" evidence="2">
    <location>
        <begin position="1184"/>
        <end position="1201"/>
    </location>
</feature>
<feature type="compositionally biased region" description="Low complexity" evidence="2">
    <location>
        <begin position="1085"/>
        <end position="1103"/>
    </location>
</feature>
<feature type="compositionally biased region" description="Polar residues" evidence="2">
    <location>
        <begin position="634"/>
        <end position="643"/>
    </location>
</feature>
<sequence>MSSTKQHVAVATNNTNLSNSARPQKDYSTEDSLGRQNSFGNSRRGNMKGKHLTRSHAMRESASPPRTPTPRSAESYQVSPNGATLSYPTHQHHQNHLDASESNNNKLHTQTSTTRGNSPTIETPTVIVTSQQKQQPNVSLCNETEFPKLTPPKSKSGGGGGGGGGSTNNNGQQQYRNISDNNSNNNSNKKSPVDVKTAAHGETTYCDSHKGSNGDGNNRGATNVTIKPSTSQTQFTASNALHVTEQNASATQADTIYNSHLNYQLHLNDAQQAQQQHESQCNTYDKEIRNPRIDSQNSNNSNDEISYYDHQQLQQPQQQSHPQRSAVSKKHRTNSSSKGSKSRLKNMSVNGNNTGNGTNSFNAGGTSGGVAPGGSMDGSVNSSNNTSGFISRENSNEQYTDHGGTDLLSFFKETLNKNVKDRQLLLKIEKDLIDFVQDGNCGEMRFPSASSYNRMLIHRTAAFFGMEHNVDTETQQCVIVAPTKNTRIPDIRFRSLVLNQRDETRKSILKRDTHSFDEARQSSYLCPDRAMLDRKAKSFEERGDEYERGRPRIFNRIHNDANSSAEDDNYISWTSSVEAQPMPRVRHNGKISKTQNSLDVRESRSGSTTIKSNNFGNYGPTQSTTVHLLRGEPINSTKNNNTRGFPKQETAANTNTPWRLSPSSNSSTYHFDPSSLTPPHGSNTGSGIYHDNQNNTPQHQSLKKTKGNQTQQSQKAESSSSCSAGENVSESSTQTSSTGIVEDSLNVNLDGNHQEITDVSKQCSGDECDKAANSCVSITTTISTKNYDRIEVQKFKNQSTSPNIPLCDREDVSKAEVCAQFSSQTAHPAQSRETPHSTCSTPYSNNDTFPKRSSDEPKSTTWTQSYQALDGSTVFHTTTMSNGSTPYCTTTYQQAPDGSIYAIPQGMIYAYPPQVEGELQGYLMPVYDTSQRIAEPANLMQAGTQTLYSAGGTTTVVPLAAYPATQFATANGTHIYPGQVIYPSEQFPVAGATLTATAPNSATGQLHQMPMASYPIGYPYPYNGYWGQTMTYYVPQHAIANVVPATSLLPAVQVPPPPSVPVTNTHVPGAVSLGLNGNHPTAGPSTNSANISSVTNSASSNNTPLCVNHTPGSSGSQAHIGGSGTTIFGTGRIKRPTTSHYTSGQSGNISVVAAASIPNGAGATAFQLNHQVPTLTLTAAAPGTSVSSSSDPNGNGSTQSAGMYALSPHATIFPANVFSYANVTPAGSHTAVSNVAPSATLIPQSATAQAMSTGTISANANATVHSHQPNAMITPFYPAHPTTHPGLHASSHAIHPPGQGAIPIVDPHLLTNISGPSSATFTRNGGSGSNPSQSTSSTPHSIPSAAPTQHNPVVFSTPPIIGSNGGNNSNGGNYNSSSTPQYLTNFDQHNQATGVANTSSTHSSYSSAFDKRSSNISGGGKKLLVFNNNSLNRQNPANSSGYNGSGKTPLLSNSIDIGSPLSNSTSVRSHAPKRGDGNEKQQTFLLSGPCGYAGNSGSNCQTSSTSEIAPINTVGISKPPIRLNAAATAFRQKTVSNGSSTNYRNNSTPQRNSPGTNSSSNENSNNNSPNSIQTCSNAAAPITSGCYAPSYMIGGNSVNDLHCNTAASSLYLAATRGTGHIPPHLQHVAAGGAALSTASPTSAVSQQAATSVLGGAAAAAAAADVAVVAAAATVAHHQPLLGTYSPGTPGVYFKYGHTYFAHPSVALPNNRRSPSTDLRPPMAQMASVYPAVNMMIPAQTRYPGRHTNPNYKGPRPR</sequence>
<evidence type="ECO:0000259" key="4">
    <source>
        <dbReference type="PROSITE" id="PS51673"/>
    </source>
</evidence>
<dbReference type="PANTHER" id="PTHR15672">
    <property type="entry name" value="CAMP-REGULATED PHOSPHOPROTEIN 21 RELATED R3H DOMAIN CONTAINING PROTEIN"/>
    <property type="match status" value="1"/>
</dbReference>
<dbReference type="SMART" id="SM00393">
    <property type="entry name" value="R3H"/>
    <property type="match status" value="1"/>
</dbReference>
<feature type="compositionally biased region" description="Polar residues" evidence="2">
    <location>
        <begin position="167"/>
        <end position="176"/>
    </location>
</feature>
<feature type="compositionally biased region" description="Low complexity" evidence="2">
    <location>
        <begin position="711"/>
        <end position="732"/>
    </location>
</feature>
<feature type="domain" description="R3H" evidence="3">
    <location>
        <begin position="422"/>
        <end position="485"/>
    </location>
</feature>
<accession>A0A1A9WCX7</accession>
<feature type="domain" description="SUZ" evidence="4">
    <location>
        <begin position="487"/>
        <end position="558"/>
    </location>
</feature>
<protein>
    <recommendedName>
        <fullName evidence="7">Protein encore</fullName>
    </recommendedName>
</protein>
<feature type="compositionally biased region" description="Polar residues" evidence="2">
    <location>
        <begin position="76"/>
        <end position="89"/>
    </location>
</feature>
<dbReference type="InterPro" id="IPR051937">
    <property type="entry name" value="R3H_domain_containing"/>
</dbReference>
<feature type="region of interest" description="Disordered" evidence="2">
    <location>
        <begin position="584"/>
        <end position="741"/>
    </location>
</feature>
<feature type="compositionally biased region" description="Polar residues" evidence="2">
    <location>
        <begin position="1"/>
        <end position="22"/>
    </location>
</feature>
<evidence type="ECO:0000259" key="3">
    <source>
        <dbReference type="PROSITE" id="PS51061"/>
    </source>
</evidence>
<dbReference type="CDD" id="cd02642">
    <property type="entry name" value="R3H_encore_like"/>
    <property type="match status" value="1"/>
</dbReference>
<dbReference type="Proteomes" id="UP000091820">
    <property type="component" value="Unassembled WGS sequence"/>
</dbReference>
<feature type="compositionally biased region" description="Low complexity" evidence="2">
    <location>
        <begin position="346"/>
        <end position="364"/>
    </location>
</feature>
<feature type="compositionally biased region" description="Polar residues" evidence="2">
    <location>
        <begin position="100"/>
        <end position="142"/>
    </location>
</feature>
<feature type="compositionally biased region" description="Polar residues" evidence="2">
    <location>
        <begin position="1379"/>
        <end position="1397"/>
    </location>
</feature>
<dbReference type="InterPro" id="IPR001374">
    <property type="entry name" value="R3H_dom"/>
</dbReference>
<dbReference type="PANTHER" id="PTHR15672:SF8">
    <property type="entry name" value="PROTEIN ENCORE"/>
    <property type="match status" value="1"/>
</dbReference>
<dbReference type="GO" id="GO:0003676">
    <property type="term" value="F:nucleic acid binding"/>
    <property type="evidence" value="ECO:0007669"/>
    <property type="project" value="UniProtKB-UniRule"/>
</dbReference>
<evidence type="ECO:0000313" key="5">
    <source>
        <dbReference type="EnsemblMetazoa" id="GBRI014973-PA"/>
    </source>
</evidence>
<feature type="region of interest" description="Disordered" evidence="2">
    <location>
        <begin position="1182"/>
        <end position="1202"/>
    </location>
</feature>
<feature type="compositionally biased region" description="Low complexity" evidence="2">
    <location>
        <begin position="311"/>
        <end position="323"/>
    </location>
</feature>